<proteinExistence type="predicted"/>
<dbReference type="InterPro" id="IPR011335">
    <property type="entry name" value="Restrct_endonuc-II-like"/>
</dbReference>
<reference evidence="2 3" key="1">
    <citation type="submission" date="2024-09" db="EMBL/GenBank/DDBJ databases">
        <authorList>
            <person name="Sun Q."/>
            <person name="Mori K."/>
        </authorList>
    </citation>
    <scope>NUCLEOTIDE SEQUENCE [LARGE SCALE GENOMIC DNA]</scope>
    <source>
        <strain evidence="2 3">CCM 7759</strain>
    </source>
</reference>
<protein>
    <submittedName>
        <fullName evidence="2">Uma2 family endonuclease</fullName>
    </submittedName>
</protein>
<sequence>MSEADNKKKLVREHPFTYEAYAAMPEDGNRYEIVDGILELMSPGPALPHQSVSAELEYLLNSSCRSEYMIFHAPLDLILSPTDMRQPDVMIVHRSRQHILTNRGIEGPPDVIAEILSPGSKRRDRLSKAATYAKYGVEEYWIVDPDGESLEQYMLRGSVYELIEVYEGDAPLRSDKLPCATFTMNELFANVVKPGR</sequence>
<keyword evidence="2" id="KW-0255">Endonuclease</keyword>
<comment type="caution">
    <text evidence="2">The sequence shown here is derived from an EMBL/GenBank/DDBJ whole genome shotgun (WGS) entry which is preliminary data.</text>
</comment>
<keyword evidence="2" id="KW-0378">Hydrolase</keyword>
<dbReference type="PANTHER" id="PTHR34107">
    <property type="entry name" value="SLL0198 PROTEIN-RELATED"/>
    <property type="match status" value="1"/>
</dbReference>
<accession>A0ABV6DGB5</accession>
<dbReference type="InterPro" id="IPR008538">
    <property type="entry name" value="Uma2"/>
</dbReference>
<dbReference type="Pfam" id="PF05685">
    <property type="entry name" value="Uma2"/>
    <property type="match status" value="1"/>
</dbReference>
<dbReference type="InterPro" id="IPR012296">
    <property type="entry name" value="Nuclease_put_TT1808"/>
</dbReference>
<dbReference type="PANTHER" id="PTHR34107:SF4">
    <property type="entry name" value="SLL1222 PROTEIN"/>
    <property type="match status" value="1"/>
</dbReference>
<dbReference type="SUPFAM" id="SSF52980">
    <property type="entry name" value="Restriction endonuclease-like"/>
    <property type="match status" value="1"/>
</dbReference>
<dbReference type="EMBL" id="JBHLWN010000021">
    <property type="protein sequence ID" value="MFC0211684.1"/>
    <property type="molecule type" value="Genomic_DNA"/>
</dbReference>
<dbReference type="Gene3D" id="3.90.1570.10">
    <property type="entry name" value="tt1808, chain A"/>
    <property type="match status" value="1"/>
</dbReference>
<evidence type="ECO:0000259" key="1">
    <source>
        <dbReference type="Pfam" id="PF05685"/>
    </source>
</evidence>
<keyword evidence="3" id="KW-1185">Reference proteome</keyword>
<dbReference type="GO" id="GO:0004519">
    <property type="term" value="F:endonuclease activity"/>
    <property type="evidence" value="ECO:0007669"/>
    <property type="project" value="UniProtKB-KW"/>
</dbReference>
<feature type="domain" description="Putative restriction endonuclease" evidence="1">
    <location>
        <begin position="19"/>
        <end position="178"/>
    </location>
</feature>
<organism evidence="2 3">
    <name type="scientific">Paenibacillus chartarius</name>
    <dbReference type="NCBI Taxonomy" id="747481"/>
    <lineage>
        <taxon>Bacteria</taxon>
        <taxon>Bacillati</taxon>
        <taxon>Bacillota</taxon>
        <taxon>Bacilli</taxon>
        <taxon>Bacillales</taxon>
        <taxon>Paenibacillaceae</taxon>
        <taxon>Paenibacillus</taxon>
    </lineage>
</organism>
<dbReference type="RefSeq" id="WP_377468669.1">
    <property type="nucleotide sequence ID" value="NZ_JBHLWN010000021.1"/>
</dbReference>
<gene>
    <name evidence="2" type="ORF">ACFFK0_04315</name>
</gene>
<evidence type="ECO:0000313" key="2">
    <source>
        <dbReference type="EMBL" id="MFC0211684.1"/>
    </source>
</evidence>
<keyword evidence="2" id="KW-0540">Nuclease</keyword>
<evidence type="ECO:0000313" key="3">
    <source>
        <dbReference type="Proteomes" id="UP001589776"/>
    </source>
</evidence>
<name>A0ABV6DGB5_9BACL</name>
<dbReference type="CDD" id="cd06260">
    <property type="entry name" value="DUF820-like"/>
    <property type="match status" value="1"/>
</dbReference>
<dbReference type="Proteomes" id="UP001589776">
    <property type="component" value="Unassembled WGS sequence"/>
</dbReference>